<protein>
    <submittedName>
        <fullName evidence="1">Uncharacterized protein</fullName>
    </submittedName>
</protein>
<proteinExistence type="predicted"/>
<dbReference type="OrthoDB" id="7278537at2"/>
<dbReference type="Proteomes" id="UP000058074">
    <property type="component" value="Chromosome"/>
</dbReference>
<dbReference type="KEGG" id="smag:AN936_21880"/>
<dbReference type="PATRIC" id="fig|33050.5.peg.4531"/>
<reference evidence="1 2" key="1">
    <citation type="journal article" date="2015" name="Genome Announc.">
        <title>Complete Genome Sequence of Polypropylene Glycol- and Polyethylene Glycol-Degrading Sphingopyxis macrogoltabida Strain EY-1.</title>
        <authorList>
            <person name="Ohtsubo Y."/>
            <person name="Nagata Y."/>
            <person name="Numata M."/>
            <person name="Tsuchikane K."/>
            <person name="Hosoyama A."/>
            <person name="Yamazoe A."/>
            <person name="Tsuda M."/>
            <person name="Fujita N."/>
            <person name="Kawai F."/>
        </authorList>
    </citation>
    <scope>NUCLEOTIDE SEQUENCE [LARGE SCALE GENOMIC DNA]</scope>
    <source>
        <strain evidence="1 2">EY-1</strain>
    </source>
</reference>
<evidence type="ECO:0000313" key="1">
    <source>
        <dbReference type="EMBL" id="ALH82907.1"/>
    </source>
</evidence>
<name>A0A0N7GT97_SPHMC</name>
<accession>A0A0N7GT97</accession>
<sequence length="210" mass="23105">MTSVALCNQAMIELAAPSIASLNEPSAEARACAAVAFVIMEELVDWTEWHWTETYQALAQVPNDRPAEWLFAYAQPFDCVTPLAIRGVEPAATALPLGGPSTFPRQAAVPLAFTMANGKIYTNVETATLVYNRKANFQLPALVSRAYVIELAARTCYAIKKDAKRENTLIQKAAFAKAEAISDERNKVPRQSPRYISDAEYARAGIMEEF</sequence>
<dbReference type="EMBL" id="CP012700">
    <property type="protein sequence ID" value="ALH82907.1"/>
    <property type="molecule type" value="Genomic_DNA"/>
</dbReference>
<organism evidence="1 2">
    <name type="scientific">Sphingopyxis macrogoltabida</name>
    <name type="common">Sphingomonas macrogoltabidus</name>
    <dbReference type="NCBI Taxonomy" id="33050"/>
    <lineage>
        <taxon>Bacteria</taxon>
        <taxon>Pseudomonadati</taxon>
        <taxon>Pseudomonadota</taxon>
        <taxon>Alphaproteobacteria</taxon>
        <taxon>Sphingomonadales</taxon>
        <taxon>Sphingomonadaceae</taxon>
        <taxon>Sphingopyxis</taxon>
    </lineage>
</organism>
<gene>
    <name evidence="1" type="ORF">AN936_21880</name>
</gene>
<dbReference type="AlphaFoldDB" id="A0A0N7GT97"/>
<evidence type="ECO:0000313" key="2">
    <source>
        <dbReference type="Proteomes" id="UP000058074"/>
    </source>
</evidence>
<dbReference type="RefSeq" id="WP_054589885.1">
    <property type="nucleotide sequence ID" value="NZ_CP012700.1"/>
</dbReference>